<evidence type="ECO:0000313" key="1">
    <source>
        <dbReference type="EMBL" id="KAK9703469.1"/>
    </source>
</evidence>
<evidence type="ECO:0000313" key="2">
    <source>
        <dbReference type="Proteomes" id="UP001479436"/>
    </source>
</evidence>
<protein>
    <submittedName>
        <fullName evidence="1">Uncharacterized protein</fullName>
    </submittedName>
</protein>
<reference evidence="1 2" key="1">
    <citation type="submission" date="2023-04" db="EMBL/GenBank/DDBJ databases">
        <title>Genome of Basidiobolus ranarum AG-B5.</title>
        <authorList>
            <person name="Stajich J.E."/>
            <person name="Carter-House D."/>
            <person name="Gryganskyi A."/>
        </authorList>
    </citation>
    <scope>NUCLEOTIDE SEQUENCE [LARGE SCALE GENOMIC DNA]</scope>
    <source>
        <strain evidence="1 2">AG-B5</strain>
    </source>
</reference>
<sequence length="271" mass="31014">MSSEAHKLADLVNLPTCSRGVEINTYADGKLVPYEMIREWEAKRLAHVTSFVHRLLNIKEEYGDQTLDEQRNSLAELKIKVGKDKMRKKLGFYLSLSQLVMQIASFLSFGRRKYSVVEIAIGGVDLEPSKFLDKLNHIMLNDDIKYDKMRLMACPDHHLIANTGNNTQEVIETTGGSPFPTQFYICYGETEGLRSEKDPTYDVQLFGVARTKSGAVIGGVRHQIRKESGGLRLKLLVEFPALILNWMIRQHQKHLMCEFNNWVRDVLEMHS</sequence>
<comment type="caution">
    <text evidence="1">The sequence shown here is derived from an EMBL/GenBank/DDBJ whole genome shotgun (WGS) entry which is preliminary data.</text>
</comment>
<dbReference type="Proteomes" id="UP001479436">
    <property type="component" value="Unassembled WGS sequence"/>
</dbReference>
<name>A0ABR2VV00_9FUNG</name>
<proteinExistence type="predicted"/>
<organism evidence="1 2">
    <name type="scientific">Basidiobolus ranarum</name>
    <dbReference type="NCBI Taxonomy" id="34480"/>
    <lineage>
        <taxon>Eukaryota</taxon>
        <taxon>Fungi</taxon>
        <taxon>Fungi incertae sedis</taxon>
        <taxon>Zoopagomycota</taxon>
        <taxon>Entomophthoromycotina</taxon>
        <taxon>Basidiobolomycetes</taxon>
        <taxon>Basidiobolales</taxon>
        <taxon>Basidiobolaceae</taxon>
        <taxon>Basidiobolus</taxon>
    </lineage>
</organism>
<dbReference type="EMBL" id="JASJQH010007635">
    <property type="protein sequence ID" value="KAK9703469.1"/>
    <property type="molecule type" value="Genomic_DNA"/>
</dbReference>
<keyword evidence="2" id="KW-1185">Reference proteome</keyword>
<accession>A0ABR2VV00</accession>
<gene>
    <name evidence="1" type="ORF">K7432_010723</name>
</gene>